<dbReference type="PANTHER" id="PTHR47245:SF2">
    <property type="entry name" value="PEPTIDYL-PROLYL CIS-TRANS ISOMERASE HP_0175-RELATED"/>
    <property type="match status" value="1"/>
</dbReference>
<dbReference type="Gene3D" id="3.10.50.40">
    <property type="match status" value="1"/>
</dbReference>
<dbReference type="InterPro" id="IPR050245">
    <property type="entry name" value="PrsA_foldase"/>
</dbReference>
<organism evidence="12 13">
    <name type="scientific">Hansschlegelia quercus</name>
    <dbReference type="NCBI Taxonomy" id="2528245"/>
    <lineage>
        <taxon>Bacteria</taxon>
        <taxon>Pseudomonadati</taxon>
        <taxon>Pseudomonadota</taxon>
        <taxon>Alphaproteobacteria</taxon>
        <taxon>Hyphomicrobiales</taxon>
        <taxon>Methylopilaceae</taxon>
        <taxon>Hansschlegelia</taxon>
    </lineage>
</organism>
<evidence type="ECO:0000256" key="5">
    <source>
        <dbReference type="ARBA" id="ARBA00023110"/>
    </source>
</evidence>
<evidence type="ECO:0000256" key="3">
    <source>
        <dbReference type="ARBA" id="ARBA00013194"/>
    </source>
</evidence>
<feature type="signal peptide" evidence="10">
    <location>
        <begin position="1"/>
        <end position="30"/>
    </location>
</feature>
<keyword evidence="5 8" id="KW-0697">Rotamase</keyword>
<dbReference type="InterPro" id="IPR023058">
    <property type="entry name" value="PPIase_PpiC_CS"/>
</dbReference>
<evidence type="ECO:0000256" key="2">
    <source>
        <dbReference type="ARBA" id="ARBA00007656"/>
    </source>
</evidence>
<proteinExistence type="inferred from homology"/>
<sequence>MTFSRLASRQRAALGATLALLLAAGAPAMAQTPPPADTPAAAAPKAAPLDPSTVLATIDGQPVTAGDVAVATEDLEQSMASMTEDQRKDYALNYLIDLKLAARSAEKAKLGDSDEFRKRLDYLKDRALMEELLQKEAKAAVTDERMRKLYEDTAKNMKPEEEVHARHILVKTEDEAKKVEERLAKGEDFAKVANDVSIDPGSAKRGGDLGFFGRGQMVPAFEEVAFKLEPNKVSDPVKTQFGYHVIKIDEKRTRPVPPFEQVRPQIENYVVRTAQQDLVLKLRNDAKIERTDAGKPSAPPVPLPGVEAPAAPQADAPK</sequence>
<evidence type="ECO:0000256" key="7">
    <source>
        <dbReference type="ARBA" id="ARBA00031484"/>
    </source>
</evidence>
<feature type="chain" id="PRO_5020859090" description="Parvulin-like PPIase" evidence="10">
    <location>
        <begin position="31"/>
        <end position="318"/>
    </location>
</feature>
<dbReference type="PROSITE" id="PS50198">
    <property type="entry name" value="PPIC_PPIASE_2"/>
    <property type="match status" value="1"/>
</dbReference>
<reference evidence="12 13" key="1">
    <citation type="submission" date="2019-02" db="EMBL/GenBank/DDBJ databases">
        <title>Hansschlegelia quercus sp. nov., a novel methylotrophic bacterium from buds of oak (Quercus robur L.).</title>
        <authorList>
            <person name="Agafonova N.V."/>
            <person name="Kaparullina E.N."/>
            <person name="Grouzdev D.S."/>
            <person name="Doronina N.V."/>
        </authorList>
    </citation>
    <scope>NUCLEOTIDE SEQUENCE [LARGE SCALE GENOMIC DNA]</scope>
    <source>
        <strain evidence="12 13">Dub</strain>
    </source>
</reference>
<evidence type="ECO:0000313" key="12">
    <source>
        <dbReference type="EMBL" id="TBN53972.1"/>
    </source>
</evidence>
<name>A0A4Q9GIP8_9HYPH</name>
<dbReference type="OrthoDB" id="14196at2"/>
<evidence type="ECO:0000256" key="4">
    <source>
        <dbReference type="ARBA" id="ARBA00018370"/>
    </source>
</evidence>
<dbReference type="SUPFAM" id="SSF54534">
    <property type="entry name" value="FKBP-like"/>
    <property type="match status" value="1"/>
</dbReference>
<evidence type="ECO:0000256" key="8">
    <source>
        <dbReference type="PROSITE-ProRule" id="PRU00278"/>
    </source>
</evidence>
<comment type="catalytic activity">
    <reaction evidence="1">
        <text>[protein]-peptidylproline (omega=180) = [protein]-peptidylproline (omega=0)</text>
        <dbReference type="Rhea" id="RHEA:16237"/>
        <dbReference type="Rhea" id="RHEA-COMP:10747"/>
        <dbReference type="Rhea" id="RHEA-COMP:10748"/>
        <dbReference type="ChEBI" id="CHEBI:83833"/>
        <dbReference type="ChEBI" id="CHEBI:83834"/>
        <dbReference type="EC" id="5.2.1.8"/>
    </reaction>
</comment>
<dbReference type="AlphaFoldDB" id="A0A4Q9GIP8"/>
<dbReference type="EMBL" id="SIUB01000003">
    <property type="protein sequence ID" value="TBN53972.1"/>
    <property type="molecule type" value="Genomic_DNA"/>
</dbReference>
<accession>A0A4Q9GIP8</accession>
<feature type="domain" description="PpiC" evidence="11">
    <location>
        <begin position="160"/>
        <end position="250"/>
    </location>
</feature>
<dbReference type="InterPro" id="IPR000297">
    <property type="entry name" value="PPIase_PpiC"/>
</dbReference>
<dbReference type="RefSeq" id="WP_131003242.1">
    <property type="nucleotide sequence ID" value="NZ_JBHSZR010000003.1"/>
</dbReference>
<protein>
    <recommendedName>
        <fullName evidence="4">Parvulin-like PPIase</fullName>
        <ecNumber evidence="3">5.2.1.8</ecNumber>
    </recommendedName>
    <alternativeName>
        <fullName evidence="6">Peptidyl-prolyl cis-trans isomerase plp</fullName>
    </alternativeName>
    <alternativeName>
        <fullName evidence="7">Rotamase plp</fullName>
    </alternativeName>
</protein>
<dbReference type="GO" id="GO:0003755">
    <property type="term" value="F:peptidyl-prolyl cis-trans isomerase activity"/>
    <property type="evidence" value="ECO:0007669"/>
    <property type="project" value="UniProtKB-KW"/>
</dbReference>
<gene>
    <name evidence="12" type="ORF">EYR15_09345</name>
</gene>
<keyword evidence="13" id="KW-1185">Reference proteome</keyword>
<evidence type="ECO:0000313" key="13">
    <source>
        <dbReference type="Proteomes" id="UP000291613"/>
    </source>
</evidence>
<feature type="region of interest" description="Disordered" evidence="9">
    <location>
        <begin position="289"/>
        <end position="318"/>
    </location>
</feature>
<evidence type="ECO:0000259" key="11">
    <source>
        <dbReference type="PROSITE" id="PS50198"/>
    </source>
</evidence>
<dbReference type="Proteomes" id="UP000291613">
    <property type="component" value="Unassembled WGS sequence"/>
</dbReference>
<dbReference type="EC" id="5.2.1.8" evidence="3"/>
<dbReference type="PANTHER" id="PTHR47245">
    <property type="entry name" value="PEPTIDYLPROLYL ISOMERASE"/>
    <property type="match status" value="1"/>
</dbReference>
<dbReference type="InterPro" id="IPR027304">
    <property type="entry name" value="Trigger_fact/SurA_dom_sf"/>
</dbReference>
<keyword evidence="10" id="KW-0732">Signal</keyword>
<comment type="similarity">
    <text evidence="2">Belongs to the PpiC/parvulin rotamase family.</text>
</comment>
<dbReference type="PROSITE" id="PS01096">
    <property type="entry name" value="PPIC_PPIASE_1"/>
    <property type="match status" value="1"/>
</dbReference>
<evidence type="ECO:0000256" key="9">
    <source>
        <dbReference type="SAM" id="MobiDB-lite"/>
    </source>
</evidence>
<dbReference type="SUPFAM" id="SSF109998">
    <property type="entry name" value="Triger factor/SurA peptide-binding domain-like"/>
    <property type="match status" value="1"/>
</dbReference>
<evidence type="ECO:0000256" key="10">
    <source>
        <dbReference type="SAM" id="SignalP"/>
    </source>
</evidence>
<comment type="caution">
    <text evidence="12">The sequence shown here is derived from an EMBL/GenBank/DDBJ whole genome shotgun (WGS) entry which is preliminary data.</text>
</comment>
<evidence type="ECO:0000256" key="1">
    <source>
        <dbReference type="ARBA" id="ARBA00000971"/>
    </source>
</evidence>
<keyword evidence="8 12" id="KW-0413">Isomerase</keyword>
<dbReference type="Pfam" id="PF13616">
    <property type="entry name" value="Rotamase_3"/>
    <property type="match status" value="1"/>
</dbReference>
<dbReference type="InterPro" id="IPR046357">
    <property type="entry name" value="PPIase_dom_sf"/>
</dbReference>
<evidence type="ECO:0000256" key="6">
    <source>
        <dbReference type="ARBA" id="ARBA00030642"/>
    </source>
</evidence>